<dbReference type="HOGENOM" id="CLU_058377_0_1_7"/>
<keyword evidence="6" id="KW-0411">Iron-sulfur</keyword>
<evidence type="ECO:0000256" key="6">
    <source>
        <dbReference type="ARBA" id="ARBA00023014"/>
    </source>
</evidence>
<feature type="domain" description="Radical SAM core" evidence="7">
    <location>
        <begin position="12"/>
        <end position="245"/>
    </location>
</feature>
<sequence length="302" mass="34521">MNKITFGPISSRRFGLSLGIDLSPNQKQCNFDCVYCELQAAKPMEKSLVYPKIQDILEQVKQALASDVKFDFLTLTANGEPSLYPYLKELVCELNKIKLDKKLLILSNGSGVLNPNILNALLDIDVVKFSLDSAKEKTFYRIDKALKQIKLETMIDKMITFREKFIGELIMEVLVVQGLNDNKEEMLALNEIFGKIKPLRVDFSTIDRPPAYPVKGISMEKLEELSMYITSVPIVLAKHYYKGEKIDFNAQELLKMLQLRAQSEFDVENKFSQYSKNVLEKLIKEQKVAVKNLAGVNFYKKI</sequence>
<dbReference type="PROSITE" id="PS51918">
    <property type="entry name" value="RADICAL_SAM"/>
    <property type="match status" value="1"/>
</dbReference>
<gene>
    <name evidence="8" type="ORF">CSUB8521_0567</name>
</gene>
<evidence type="ECO:0000259" key="7">
    <source>
        <dbReference type="PROSITE" id="PS51918"/>
    </source>
</evidence>
<protein>
    <submittedName>
        <fullName evidence="8">Wyosine [tRNA(Phe)-imidazoG37] synthetase, radical SAM superfamily</fullName>
    </submittedName>
</protein>
<dbReference type="AlphaFoldDB" id="A0A0A8H9W0"/>
<proteinExistence type="predicted"/>
<dbReference type="Pfam" id="PF04055">
    <property type="entry name" value="Radical_SAM"/>
    <property type="match status" value="1"/>
</dbReference>
<evidence type="ECO:0000256" key="2">
    <source>
        <dbReference type="ARBA" id="ARBA00022485"/>
    </source>
</evidence>
<keyword evidence="3" id="KW-0949">S-adenosyl-L-methionine</keyword>
<dbReference type="RefSeq" id="WP_082018421.1">
    <property type="nucleotide sequence ID" value="NZ_CP007772.1"/>
</dbReference>
<dbReference type="PANTHER" id="PTHR43787:SF11">
    <property type="entry name" value="UPF0026 PROTEIN SLR1464"/>
    <property type="match status" value="1"/>
</dbReference>
<accession>A0A0A8H9W0</accession>
<dbReference type="GO" id="GO:0003824">
    <property type="term" value="F:catalytic activity"/>
    <property type="evidence" value="ECO:0007669"/>
    <property type="project" value="InterPro"/>
</dbReference>
<dbReference type="EMBL" id="CP007772">
    <property type="protein sequence ID" value="AJC90425.1"/>
    <property type="molecule type" value="Genomic_DNA"/>
</dbReference>
<evidence type="ECO:0000256" key="3">
    <source>
        <dbReference type="ARBA" id="ARBA00022691"/>
    </source>
</evidence>
<evidence type="ECO:0000313" key="9">
    <source>
        <dbReference type="Proteomes" id="UP000031135"/>
    </source>
</evidence>
<dbReference type="Gene3D" id="3.20.20.70">
    <property type="entry name" value="Aldolase class I"/>
    <property type="match status" value="1"/>
</dbReference>
<name>A0A0A8H9W0_9BACT</name>
<evidence type="ECO:0000313" key="8">
    <source>
        <dbReference type="EMBL" id="AJC90425.1"/>
    </source>
</evidence>
<dbReference type="InterPro" id="IPR040084">
    <property type="entry name" value="GTPase_Obg"/>
</dbReference>
<dbReference type="Proteomes" id="UP000031135">
    <property type="component" value="Chromosome"/>
</dbReference>
<organism evidence="8 9">
    <name type="scientific">Campylobacter subantarcticus LMG 24374</name>
    <dbReference type="NCBI Taxonomy" id="1388751"/>
    <lineage>
        <taxon>Bacteria</taxon>
        <taxon>Pseudomonadati</taxon>
        <taxon>Campylobacterota</taxon>
        <taxon>Epsilonproteobacteria</taxon>
        <taxon>Campylobacterales</taxon>
        <taxon>Campylobacteraceae</taxon>
        <taxon>Campylobacter</taxon>
    </lineage>
</organism>
<dbReference type="SFLD" id="SFLDS00029">
    <property type="entry name" value="Radical_SAM"/>
    <property type="match status" value="1"/>
</dbReference>
<dbReference type="SFLD" id="SFLDG01083">
    <property type="entry name" value="Uncharacterised_Radical_SAM_Su"/>
    <property type="match status" value="1"/>
</dbReference>
<dbReference type="InterPro" id="IPR058240">
    <property type="entry name" value="rSAM_sf"/>
</dbReference>
<dbReference type="PANTHER" id="PTHR43787">
    <property type="entry name" value="FEMO COFACTOR BIOSYNTHESIS PROTEIN NIFB-RELATED"/>
    <property type="match status" value="1"/>
</dbReference>
<keyword evidence="2" id="KW-0004">4Fe-4S</keyword>
<keyword evidence="4" id="KW-0479">Metal-binding</keyword>
<evidence type="ECO:0000256" key="1">
    <source>
        <dbReference type="ARBA" id="ARBA00001966"/>
    </source>
</evidence>
<dbReference type="CDD" id="cd01335">
    <property type="entry name" value="Radical_SAM"/>
    <property type="match status" value="1"/>
</dbReference>
<evidence type="ECO:0000256" key="5">
    <source>
        <dbReference type="ARBA" id="ARBA00023004"/>
    </source>
</evidence>
<dbReference type="InterPro" id="IPR007197">
    <property type="entry name" value="rSAM"/>
</dbReference>
<dbReference type="SUPFAM" id="SSF102114">
    <property type="entry name" value="Radical SAM enzymes"/>
    <property type="match status" value="1"/>
</dbReference>
<dbReference type="GO" id="GO:0046872">
    <property type="term" value="F:metal ion binding"/>
    <property type="evidence" value="ECO:0007669"/>
    <property type="project" value="UniProtKB-KW"/>
</dbReference>
<dbReference type="KEGG" id="csm:CSUB8521_0567"/>
<comment type="cofactor">
    <cofactor evidence="1">
        <name>[4Fe-4S] cluster</name>
        <dbReference type="ChEBI" id="CHEBI:49883"/>
    </cofactor>
</comment>
<dbReference type="InterPro" id="IPR013785">
    <property type="entry name" value="Aldolase_TIM"/>
</dbReference>
<dbReference type="GO" id="GO:0051539">
    <property type="term" value="F:4 iron, 4 sulfur cluster binding"/>
    <property type="evidence" value="ECO:0007669"/>
    <property type="project" value="UniProtKB-KW"/>
</dbReference>
<evidence type="ECO:0000256" key="4">
    <source>
        <dbReference type="ARBA" id="ARBA00022723"/>
    </source>
</evidence>
<reference evidence="8 9" key="1">
    <citation type="journal article" date="2014" name="Genome Biol. Evol.">
        <title>Comparative Genomics of the Campylobacter lari Group.</title>
        <authorList>
            <person name="Miller W.G."/>
            <person name="Yee E."/>
            <person name="Chapman M.H."/>
            <person name="Smith T.P."/>
            <person name="Bono J.L."/>
            <person name="Huynh S."/>
            <person name="Parker C.T."/>
            <person name="Vandamme P."/>
            <person name="Luong K."/>
            <person name="Korlach J."/>
        </authorList>
    </citation>
    <scope>NUCLEOTIDE SEQUENCE [LARGE SCALE GENOMIC DNA]</scope>
    <source>
        <strain evidence="8 9">LMG 24374</strain>
    </source>
</reference>
<dbReference type="OrthoDB" id="9800840at2"/>
<keyword evidence="5" id="KW-0408">Iron</keyword>